<protein>
    <submittedName>
        <fullName evidence="1">Uncharacterized protein</fullName>
    </submittedName>
</protein>
<evidence type="ECO:0000313" key="2">
    <source>
        <dbReference type="Proteomes" id="UP000325433"/>
    </source>
</evidence>
<gene>
    <name evidence="1" type="ORF">BDV41DRAFT_581895</name>
</gene>
<organism evidence="1 2">
    <name type="scientific">Aspergillus transmontanensis</name>
    <dbReference type="NCBI Taxonomy" id="1034304"/>
    <lineage>
        <taxon>Eukaryota</taxon>
        <taxon>Fungi</taxon>
        <taxon>Dikarya</taxon>
        <taxon>Ascomycota</taxon>
        <taxon>Pezizomycotina</taxon>
        <taxon>Eurotiomycetes</taxon>
        <taxon>Eurotiomycetidae</taxon>
        <taxon>Eurotiales</taxon>
        <taxon>Aspergillaceae</taxon>
        <taxon>Aspergillus</taxon>
        <taxon>Aspergillus subgen. Circumdati</taxon>
    </lineage>
</organism>
<reference evidence="2" key="1">
    <citation type="submission" date="2019-04" db="EMBL/GenBank/DDBJ databases">
        <title>Friends and foes A comparative genomics studyof 23 Aspergillus species from section Flavi.</title>
        <authorList>
            <consortium name="DOE Joint Genome Institute"/>
            <person name="Kjaerbolling I."/>
            <person name="Vesth T."/>
            <person name="Frisvad J.C."/>
            <person name="Nybo J.L."/>
            <person name="Theobald S."/>
            <person name="Kildgaard S."/>
            <person name="Isbrandt T."/>
            <person name="Kuo A."/>
            <person name="Sato A."/>
            <person name="Lyhne E.K."/>
            <person name="Kogle M.E."/>
            <person name="Wiebenga A."/>
            <person name="Kun R.S."/>
            <person name="Lubbers R.J."/>
            <person name="Makela M.R."/>
            <person name="Barry K."/>
            <person name="Chovatia M."/>
            <person name="Clum A."/>
            <person name="Daum C."/>
            <person name="Haridas S."/>
            <person name="He G."/>
            <person name="LaButti K."/>
            <person name="Lipzen A."/>
            <person name="Mondo S."/>
            <person name="Riley R."/>
            <person name="Salamov A."/>
            <person name="Simmons B.A."/>
            <person name="Magnuson J.K."/>
            <person name="Henrissat B."/>
            <person name="Mortensen U.H."/>
            <person name="Larsen T.O."/>
            <person name="Devries R.P."/>
            <person name="Grigoriev I.V."/>
            <person name="Machida M."/>
            <person name="Baker S.E."/>
            <person name="Andersen M.R."/>
        </authorList>
    </citation>
    <scope>NUCLEOTIDE SEQUENCE [LARGE SCALE GENOMIC DNA]</scope>
    <source>
        <strain evidence="2">CBS 130015</strain>
    </source>
</reference>
<sequence>MQEASVGMADVKRSHGVYLWIYIPLSCAPTIPLAGINLGIDHTIGQLEVDSDINGSYIPPGVLFDFAVFGARGFIHYTTGERIRFFLYTTTFILPTPVQLPPRRV</sequence>
<dbReference type="EMBL" id="ML738394">
    <property type="protein sequence ID" value="KAE8307938.1"/>
    <property type="molecule type" value="Genomic_DNA"/>
</dbReference>
<evidence type="ECO:0000313" key="1">
    <source>
        <dbReference type="EMBL" id="KAE8307938.1"/>
    </source>
</evidence>
<name>A0A5N6VI43_9EURO</name>
<dbReference type="AlphaFoldDB" id="A0A5N6VI43"/>
<accession>A0A5N6VI43</accession>
<keyword evidence="2" id="KW-1185">Reference proteome</keyword>
<dbReference type="Proteomes" id="UP000325433">
    <property type="component" value="Unassembled WGS sequence"/>
</dbReference>
<proteinExistence type="predicted"/>